<dbReference type="KEGG" id="hakz:J0X25_17520"/>
<evidence type="ECO:0000313" key="2">
    <source>
        <dbReference type="Proteomes" id="UP000663203"/>
    </source>
</evidence>
<dbReference type="GeneID" id="63189143"/>
<gene>
    <name evidence="1" type="ORF">J0X25_17520</name>
</gene>
<dbReference type="InterPro" id="IPR058821">
    <property type="entry name" value="Double_WHD-containing_halo"/>
</dbReference>
<evidence type="ECO:0000313" key="1">
    <source>
        <dbReference type="EMBL" id="QSW99154.1"/>
    </source>
</evidence>
<keyword evidence="2" id="KW-1185">Reference proteome</keyword>
<dbReference type="EMBL" id="CP071462">
    <property type="protein sequence ID" value="QSW99154.1"/>
    <property type="molecule type" value="Genomic_DNA"/>
</dbReference>
<dbReference type="AlphaFoldDB" id="A0A8A2VFH6"/>
<proteinExistence type="predicted"/>
<protein>
    <submittedName>
        <fullName evidence="1">Uncharacterized protein</fullName>
    </submittedName>
</protein>
<dbReference type="Proteomes" id="UP000663203">
    <property type="component" value="Chromosome"/>
</dbReference>
<sequence>MRFKPVPEPPNDLASVGAILEAVPATAGAVDDCCAHLVAETRLEDRSEAETWLVFLRALELVSAESAGYCRLPAARSDESPTLDPTDSGRAFRERVDGAEAVLESLESAGEPLSAAAVADELAADHAASGRENRPARFEVDRVERVRRLLEWAVLLERVERTGDGDRYRPAALE</sequence>
<reference evidence="1 2" key="1">
    <citation type="submission" date="2021-03" db="EMBL/GenBank/DDBJ databases">
        <title>Haloterrigena longa sp. nov. and Haloterrigena limicola sp. nov., extremely halophilic archaea isolated from a salt lake.</title>
        <authorList>
            <person name="Henglin C."/>
        </authorList>
    </citation>
    <scope>NUCLEOTIDE SEQUENCE [LARGE SCALE GENOMIC DNA]</scope>
    <source>
        <strain evidence="1 2">KZCA68</strain>
    </source>
</reference>
<organism evidence="1 2">
    <name type="scientific">Haloterrigena alkaliphila</name>
    <dbReference type="NCBI Taxonomy" id="2816475"/>
    <lineage>
        <taxon>Archaea</taxon>
        <taxon>Methanobacteriati</taxon>
        <taxon>Methanobacteriota</taxon>
        <taxon>Stenosarchaea group</taxon>
        <taxon>Halobacteria</taxon>
        <taxon>Halobacteriales</taxon>
        <taxon>Natrialbaceae</taxon>
        <taxon>Haloterrigena</taxon>
    </lineage>
</organism>
<dbReference type="RefSeq" id="WP_207288762.1">
    <property type="nucleotide sequence ID" value="NZ_CP071462.1"/>
</dbReference>
<accession>A0A8A2VFH6</accession>
<dbReference type="Pfam" id="PF25947">
    <property type="entry name" value="WHD_halo_double"/>
    <property type="match status" value="1"/>
</dbReference>
<name>A0A8A2VFH6_9EURY</name>